<evidence type="ECO:0000313" key="2">
    <source>
        <dbReference type="EMBL" id="CAB1367408.1"/>
    </source>
</evidence>
<dbReference type="KEGG" id="doe:DENOEST_0236"/>
<dbReference type="AlphaFoldDB" id="A0A6S6Y471"/>
<organism evidence="2 3">
    <name type="scientific">Denitratisoma oestradiolicum</name>
    <dbReference type="NCBI Taxonomy" id="311182"/>
    <lineage>
        <taxon>Bacteria</taxon>
        <taxon>Pseudomonadati</taxon>
        <taxon>Pseudomonadota</taxon>
        <taxon>Betaproteobacteria</taxon>
        <taxon>Nitrosomonadales</taxon>
        <taxon>Sterolibacteriaceae</taxon>
        <taxon>Denitratisoma</taxon>
    </lineage>
</organism>
<evidence type="ECO:0000313" key="3">
    <source>
        <dbReference type="Proteomes" id="UP000515733"/>
    </source>
</evidence>
<sequence length="157" mass="17354">MKTRNPQFALRLDTAAQDPDERWHEGAVLAYLGSALTLKLATDRKQARLEGQVLHLPLPPEASARQVRDAAEAWLRSEAKRILAATIARQAERQGCPLPILHLSFAARGSWAQSEAKGIRCHWRLIEQAPAVIEQVIARVVATLAHPMTTPDLFSLA</sequence>
<dbReference type="EMBL" id="LR778301">
    <property type="protein sequence ID" value="CAB1367408.1"/>
    <property type="molecule type" value="Genomic_DNA"/>
</dbReference>
<gene>
    <name evidence="2" type="ORF">DENOEST_0236</name>
</gene>
<protein>
    <recommendedName>
        <fullName evidence="1">YgjP-like metallopeptidase domain-containing protein</fullName>
    </recommendedName>
</protein>
<reference evidence="2 3" key="1">
    <citation type="submission" date="2020-03" db="EMBL/GenBank/DDBJ databases">
        <authorList>
            <consortium name="Genoscope - CEA"/>
            <person name="William W."/>
        </authorList>
    </citation>
    <scope>NUCLEOTIDE SEQUENCE [LARGE SCALE GENOMIC DNA]</scope>
    <source>
        <strain evidence="3">DSM 16959</strain>
    </source>
</reference>
<dbReference type="RefSeq" id="WP_170228140.1">
    <property type="nucleotide sequence ID" value="NZ_LR778301.1"/>
</dbReference>
<name>A0A6S6Y471_9PROT</name>
<evidence type="ECO:0000259" key="1">
    <source>
        <dbReference type="Pfam" id="PF01863"/>
    </source>
</evidence>
<dbReference type="InterPro" id="IPR002725">
    <property type="entry name" value="YgjP-like_metallopeptidase"/>
</dbReference>
<feature type="domain" description="YgjP-like metallopeptidase" evidence="1">
    <location>
        <begin position="16"/>
        <end position="138"/>
    </location>
</feature>
<accession>A0A6S6Y471</accession>
<dbReference type="Pfam" id="PF01863">
    <property type="entry name" value="YgjP-like"/>
    <property type="match status" value="1"/>
</dbReference>
<proteinExistence type="predicted"/>
<keyword evidence="3" id="KW-1185">Reference proteome</keyword>
<dbReference type="Proteomes" id="UP000515733">
    <property type="component" value="Chromosome"/>
</dbReference>